<name>A0A1I3ZV85_9HYPH</name>
<organism evidence="2 3">
    <name type="scientific">Methylorubrum salsuginis</name>
    <dbReference type="NCBI Taxonomy" id="414703"/>
    <lineage>
        <taxon>Bacteria</taxon>
        <taxon>Pseudomonadati</taxon>
        <taxon>Pseudomonadota</taxon>
        <taxon>Alphaproteobacteria</taxon>
        <taxon>Hyphomicrobiales</taxon>
        <taxon>Methylobacteriaceae</taxon>
        <taxon>Methylorubrum</taxon>
    </lineage>
</organism>
<dbReference type="SUPFAM" id="SSF55729">
    <property type="entry name" value="Acyl-CoA N-acyltransferases (Nat)"/>
    <property type="match status" value="1"/>
</dbReference>
<dbReference type="EMBL" id="FOSV01000002">
    <property type="protein sequence ID" value="SFK47968.1"/>
    <property type="molecule type" value="Genomic_DNA"/>
</dbReference>
<dbReference type="AlphaFoldDB" id="A0A1I3ZV85"/>
<dbReference type="InterPro" id="IPR016181">
    <property type="entry name" value="Acyl_CoA_acyltransferase"/>
</dbReference>
<dbReference type="CDD" id="cd04301">
    <property type="entry name" value="NAT_SF"/>
    <property type="match status" value="1"/>
</dbReference>
<dbReference type="GO" id="GO:0016747">
    <property type="term" value="F:acyltransferase activity, transferring groups other than amino-acyl groups"/>
    <property type="evidence" value="ECO:0007669"/>
    <property type="project" value="InterPro"/>
</dbReference>
<dbReference type="PROSITE" id="PS51186">
    <property type="entry name" value="GNAT"/>
    <property type="match status" value="1"/>
</dbReference>
<evidence type="ECO:0000313" key="3">
    <source>
        <dbReference type="Proteomes" id="UP000198804"/>
    </source>
</evidence>
<accession>A0A1I3ZV85</accession>
<dbReference type="OrthoDB" id="7843527at2"/>
<gene>
    <name evidence="2" type="ORF">SAMN04488125_102113</name>
</gene>
<evidence type="ECO:0000259" key="1">
    <source>
        <dbReference type="PROSITE" id="PS51186"/>
    </source>
</evidence>
<dbReference type="STRING" id="414703.SAMN04488125_102113"/>
<keyword evidence="2" id="KW-0808">Transferase</keyword>
<feature type="domain" description="N-acetyltransferase" evidence="1">
    <location>
        <begin position="1"/>
        <end position="174"/>
    </location>
</feature>
<dbReference type="Gene3D" id="3.40.630.30">
    <property type="match status" value="1"/>
</dbReference>
<reference evidence="3" key="1">
    <citation type="submission" date="2016-10" db="EMBL/GenBank/DDBJ databases">
        <authorList>
            <person name="Varghese N."/>
            <person name="Submissions S."/>
        </authorList>
    </citation>
    <scope>NUCLEOTIDE SEQUENCE [LARGE SCALE GENOMIC DNA]</scope>
    <source>
        <strain evidence="3">CGMCC 1.6474</strain>
    </source>
</reference>
<evidence type="ECO:0000313" key="2">
    <source>
        <dbReference type="EMBL" id="SFK47968.1"/>
    </source>
</evidence>
<dbReference type="Pfam" id="PF00583">
    <property type="entry name" value="Acetyltransf_1"/>
    <property type="match status" value="1"/>
</dbReference>
<sequence>MPSPDLSSRTVPSARSVCRRLWPGDAAAVRAHFLRLDPDARASRFMAALGDAAVAAHAERAMQAPGLMFGVFVDDALRGLAELRPLGREGLAGRFGARAEGALAVERGFRCAGHGGLLLERLAEAARNRGVRELHLRCLPVNGAMRRLAARLGAEVRLRDGESEAALRLTRPTPLSLWREGVEGLLDLGLAVAAPASLPRAA</sequence>
<keyword evidence="3" id="KW-1185">Reference proteome</keyword>
<proteinExistence type="predicted"/>
<dbReference type="InterPro" id="IPR000182">
    <property type="entry name" value="GNAT_dom"/>
</dbReference>
<protein>
    <submittedName>
        <fullName evidence="2">Acetyltransferase (GNAT) family protein</fullName>
    </submittedName>
</protein>
<dbReference type="Proteomes" id="UP000198804">
    <property type="component" value="Unassembled WGS sequence"/>
</dbReference>